<evidence type="ECO:0000313" key="4">
    <source>
        <dbReference type="EMBL" id="MBO2025924.1"/>
    </source>
</evidence>
<dbReference type="EMBL" id="JAGETN010000055">
    <property type="protein sequence ID" value="MBO2025924.1"/>
    <property type="molecule type" value="Genomic_DNA"/>
</dbReference>
<organism evidence="4 5">
    <name type="scientific">Klebsiella pneumoniae</name>
    <dbReference type="NCBI Taxonomy" id="573"/>
    <lineage>
        <taxon>Bacteria</taxon>
        <taxon>Pseudomonadati</taxon>
        <taxon>Pseudomonadota</taxon>
        <taxon>Gammaproteobacteria</taxon>
        <taxon>Enterobacterales</taxon>
        <taxon>Enterobacteriaceae</taxon>
        <taxon>Klebsiella/Raoultella group</taxon>
        <taxon>Klebsiella</taxon>
        <taxon>Klebsiella pneumoniae complex</taxon>
    </lineage>
</organism>
<accession>A0A939NP90</accession>
<dbReference type="GO" id="GO:0006426">
    <property type="term" value="P:glycyl-tRNA aminoacylation"/>
    <property type="evidence" value="ECO:0007669"/>
    <property type="project" value="InterPro"/>
</dbReference>
<dbReference type="GO" id="GO:0005737">
    <property type="term" value="C:cytoplasm"/>
    <property type="evidence" value="ECO:0007669"/>
    <property type="project" value="InterPro"/>
</dbReference>
<dbReference type="GO" id="GO:0005524">
    <property type="term" value="F:ATP binding"/>
    <property type="evidence" value="ECO:0007669"/>
    <property type="project" value="InterPro"/>
</dbReference>
<dbReference type="GO" id="GO:0004820">
    <property type="term" value="F:glycine-tRNA ligase activity"/>
    <property type="evidence" value="ECO:0007669"/>
    <property type="project" value="InterPro"/>
</dbReference>
<dbReference type="Proteomes" id="UP000664267">
    <property type="component" value="Unassembled WGS sequence"/>
</dbReference>
<dbReference type="AlphaFoldDB" id="A0A939NP90"/>
<name>A0A939NP90_KLEPN</name>
<gene>
    <name evidence="4" type="ORF">J4733_24485</name>
</gene>
<evidence type="ECO:0000313" key="5">
    <source>
        <dbReference type="Proteomes" id="UP000664267"/>
    </source>
</evidence>
<feature type="region of interest" description="Disordered" evidence="3">
    <location>
        <begin position="14"/>
        <end position="44"/>
    </location>
</feature>
<protein>
    <recommendedName>
        <fullName evidence="1">Glycine--tRNA ligase alpha subunit</fullName>
    </recommendedName>
    <alternativeName>
        <fullName evidence="2">Glycyl-tRNA synthetase alpha subunit</fullName>
    </alternativeName>
</protein>
<dbReference type="Gene3D" id="3.30.930.10">
    <property type="entry name" value="Bira Bifunctional Protein, Domain 2"/>
    <property type="match status" value="1"/>
</dbReference>
<dbReference type="InterPro" id="IPR045864">
    <property type="entry name" value="aa-tRNA-synth_II/BPL/LPL"/>
</dbReference>
<proteinExistence type="predicted"/>
<evidence type="ECO:0000256" key="1">
    <source>
        <dbReference type="ARBA" id="ARBA00018257"/>
    </source>
</evidence>
<evidence type="ECO:0000256" key="2">
    <source>
        <dbReference type="ARBA" id="ARBA00031660"/>
    </source>
</evidence>
<dbReference type="InterPro" id="IPR002310">
    <property type="entry name" value="Gly-tRNA_ligase_asu"/>
</dbReference>
<dbReference type="PROSITE" id="PS50861">
    <property type="entry name" value="AA_TRNA_LIGASE_II_GLYAB"/>
    <property type="match status" value="1"/>
</dbReference>
<sequence length="44" mass="4751">MTCLRALGPEPMATAYVQPSRRPTDGRYGETRTVYSTTISSGGD</sequence>
<dbReference type="Pfam" id="PF02091">
    <property type="entry name" value="tRNA-synt_2e"/>
    <property type="match status" value="1"/>
</dbReference>
<dbReference type="InterPro" id="IPR006194">
    <property type="entry name" value="Gly-tRNA-synth_heterodimer"/>
</dbReference>
<dbReference type="SUPFAM" id="SSF55681">
    <property type="entry name" value="Class II aaRS and biotin synthetases"/>
    <property type="match status" value="1"/>
</dbReference>
<evidence type="ECO:0000256" key="3">
    <source>
        <dbReference type="SAM" id="MobiDB-lite"/>
    </source>
</evidence>
<feature type="compositionally biased region" description="Polar residues" evidence="3">
    <location>
        <begin position="33"/>
        <end position="44"/>
    </location>
</feature>
<keyword evidence="4" id="KW-0436">Ligase</keyword>
<comment type="caution">
    <text evidence="4">The sequence shown here is derived from an EMBL/GenBank/DDBJ whole genome shotgun (WGS) entry which is preliminary data.</text>
</comment>
<reference evidence="4" key="1">
    <citation type="submission" date="2021-03" db="EMBL/GenBank/DDBJ databases">
        <title>Molecular epidemiology and mechanisms of colistin and carbapenem resistance in Enterobacteriaceae from clinical isolates, the environment and porcine samples in Pretoria, South Africa.</title>
        <authorList>
            <person name="Bogoshi D."/>
            <person name="Mbelle N.M."/>
            <person name="Naidoo V."/>
            <person name="Osei Sekyere J."/>
        </authorList>
    </citation>
    <scope>NUCLEOTIDE SEQUENCE</scope>
    <source>
        <strain evidence="4">C029</strain>
    </source>
</reference>